<keyword evidence="3" id="KW-0812">Transmembrane</keyword>
<dbReference type="RefSeq" id="YP_010252061.1">
    <property type="nucleotide sequence ID" value="NC_060383.1"/>
</dbReference>
<dbReference type="EMBL" id="MW013552">
    <property type="protein sequence ID" value="QTX08904.1"/>
    <property type="molecule type" value="Genomic_DNA"/>
</dbReference>
<dbReference type="GO" id="GO:0005840">
    <property type="term" value="C:ribosome"/>
    <property type="evidence" value="ECO:0007669"/>
    <property type="project" value="UniProtKB-KW"/>
</dbReference>
<dbReference type="Gene3D" id="3.30.420.80">
    <property type="entry name" value="Ribosomal protein S11"/>
    <property type="match status" value="1"/>
</dbReference>
<keyword evidence="3" id="KW-1133">Transmembrane helix</keyword>
<evidence type="ECO:0000313" key="4">
    <source>
        <dbReference type="EMBL" id="QTX08904.1"/>
    </source>
</evidence>
<accession>A0A8B0SCN6</accession>
<feature type="transmembrane region" description="Helical" evidence="3">
    <location>
        <begin position="42"/>
        <end position="66"/>
    </location>
</feature>
<protein>
    <submittedName>
        <fullName evidence="4">Ribosomal protein S11</fullName>
    </submittedName>
</protein>
<geneLocation type="mitochondrion" evidence="4"/>
<evidence type="ECO:0000256" key="2">
    <source>
        <dbReference type="ARBA" id="ARBA00023274"/>
    </source>
</evidence>
<proteinExistence type="predicted"/>
<keyword evidence="4" id="KW-0496">Mitochondrion</keyword>
<keyword evidence="1 4" id="KW-0689">Ribosomal protein</keyword>
<dbReference type="GO" id="GO:0006412">
    <property type="term" value="P:translation"/>
    <property type="evidence" value="ECO:0007669"/>
    <property type="project" value="InterPro"/>
</dbReference>
<organism evidence="4">
    <name type="scientific">Thalassiosira rotula</name>
    <dbReference type="NCBI Taxonomy" id="49265"/>
    <lineage>
        <taxon>Eukaryota</taxon>
        <taxon>Sar</taxon>
        <taxon>Stramenopiles</taxon>
        <taxon>Ochrophyta</taxon>
        <taxon>Bacillariophyta</taxon>
        <taxon>Coscinodiscophyceae</taxon>
        <taxon>Thalassiosirophycidae</taxon>
        <taxon>Thalassiosirales</taxon>
        <taxon>Thalassiosiraceae</taxon>
        <taxon>Thalassiosira</taxon>
    </lineage>
</organism>
<name>A0A8B0SCN6_9STRA</name>
<dbReference type="GeneID" id="70637927"/>
<keyword evidence="2" id="KW-0687">Ribonucleoprotein</keyword>
<dbReference type="GO" id="GO:1990904">
    <property type="term" value="C:ribonucleoprotein complex"/>
    <property type="evidence" value="ECO:0007669"/>
    <property type="project" value="UniProtKB-KW"/>
</dbReference>
<keyword evidence="3" id="KW-0472">Membrane</keyword>
<evidence type="ECO:0000256" key="3">
    <source>
        <dbReference type="SAM" id="Phobius"/>
    </source>
</evidence>
<dbReference type="AlphaFoldDB" id="A0A8B0SCN6"/>
<dbReference type="SUPFAM" id="SSF53137">
    <property type="entry name" value="Translational machinery components"/>
    <property type="match status" value="1"/>
</dbReference>
<dbReference type="InterPro" id="IPR036967">
    <property type="entry name" value="Ribosomal_uS11_sf"/>
</dbReference>
<evidence type="ECO:0000256" key="1">
    <source>
        <dbReference type="ARBA" id="ARBA00022980"/>
    </source>
</evidence>
<gene>
    <name evidence="4" type="primary">rps11</name>
</gene>
<dbReference type="GO" id="GO:0003735">
    <property type="term" value="F:structural constituent of ribosome"/>
    <property type="evidence" value="ECO:0007669"/>
    <property type="project" value="InterPro"/>
</dbReference>
<sequence length="202" mass="24180">MLLLKIANKSFFLHNVITRNYIKHLFHNVETLKFVKKEIFSFYVRWLLLFFFTNLYSLKMITNYFISDIRVSFINNQKLVSYVININLSSTNTLINVNNIKGAPKFFYSAGMFNLQKKQKIRQPKAIIIILRALLLKSKIFRTKPVAVHFNNLFFNYQSHIFKKLKRKVFTKLVISYIFGSHNGCRLKKKKRMKIRTRTRKL</sequence>
<reference evidence="4" key="1">
    <citation type="submission" date="2020-09" db="EMBL/GenBank/DDBJ databases">
        <authorList>
            <person name="Liu K."/>
            <person name="Chen N."/>
        </authorList>
    </citation>
    <scope>NUCLEOTIDE SEQUENCE</scope>
    <source>
        <strain evidence="4">CNS00050</strain>
    </source>
</reference>